<keyword evidence="6" id="KW-0274">FAD</keyword>
<dbReference type="InterPro" id="IPR023753">
    <property type="entry name" value="FAD/NAD-binding_dom"/>
</dbReference>
<dbReference type="GO" id="GO:0050136">
    <property type="term" value="F:NADH dehydrogenase (quinone) (non-electrogenic) activity"/>
    <property type="evidence" value="ECO:0007669"/>
    <property type="project" value="UniProtKB-EC"/>
</dbReference>
<comment type="subcellular location">
    <subcellularLocation>
        <location evidence="1">Mitochondrion inner membrane</location>
        <topology evidence="1">Peripheral membrane protein</topology>
    </subcellularLocation>
</comment>
<dbReference type="EMBL" id="LHPG02000011">
    <property type="protein sequence ID" value="PRW45688.1"/>
    <property type="molecule type" value="Genomic_DNA"/>
</dbReference>
<proteinExistence type="inferred from homology"/>
<evidence type="ECO:0000256" key="11">
    <source>
        <dbReference type="ARBA" id="ARBA00049010"/>
    </source>
</evidence>
<dbReference type="InterPro" id="IPR036188">
    <property type="entry name" value="FAD/NAD-bd_sf"/>
</dbReference>
<keyword evidence="7" id="KW-0809">Transit peptide</keyword>
<keyword evidence="4" id="KW-0285">Flavoprotein</keyword>
<keyword evidence="9" id="KW-0520">NAD</keyword>
<dbReference type="EC" id="1.6.5.9" evidence="3"/>
<gene>
    <name evidence="14" type="ORF">C2E21_5719</name>
</gene>
<dbReference type="GO" id="GO:0005743">
    <property type="term" value="C:mitochondrial inner membrane"/>
    <property type="evidence" value="ECO:0007669"/>
    <property type="project" value="UniProtKB-SubCell"/>
</dbReference>
<dbReference type="SUPFAM" id="SSF51905">
    <property type="entry name" value="FAD/NAD(P)-binding domain"/>
    <property type="match status" value="4"/>
</dbReference>
<accession>A0A2P6TMW9</accession>
<evidence type="ECO:0000313" key="15">
    <source>
        <dbReference type="Proteomes" id="UP000239899"/>
    </source>
</evidence>
<dbReference type="InterPro" id="IPR054585">
    <property type="entry name" value="NDH2-like_C"/>
</dbReference>
<comment type="similarity">
    <text evidence="2">Belongs to the NADH dehydrogenase family.</text>
</comment>
<evidence type="ECO:0000256" key="3">
    <source>
        <dbReference type="ARBA" id="ARBA00012637"/>
    </source>
</evidence>
<evidence type="ECO:0000256" key="10">
    <source>
        <dbReference type="ARBA" id="ARBA00047599"/>
    </source>
</evidence>
<keyword evidence="5" id="KW-0472">Membrane</keyword>
<comment type="catalytic activity">
    <reaction evidence="11">
        <text>a ubiquinone + NADH + H(+) = a ubiquinol + NAD(+)</text>
        <dbReference type="Rhea" id="RHEA:23152"/>
        <dbReference type="Rhea" id="RHEA-COMP:9565"/>
        <dbReference type="Rhea" id="RHEA-COMP:9566"/>
        <dbReference type="ChEBI" id="CHEBI:15378"/>
        <dbReference type="ChEBI" id="CHEBI:16389"/>
        <dbReference type="ChEBI" id="CHEBI:17976"/>
        <dbReference type="ChEBI" id="CHEBI:57540"/>
        <dbReference type="ChEBI" id="CHEBI:57945"/>
    </reaction>
</comment>
<comment type="catalytic activity">
    <reaction evidence="10">
        <text>a quinone + NADH + H(+) = a quinol + NAD(+)</text>
        <dbReference type="Rhea" id="RHEA:46160"/>
        <dbReference type="ChEBI" id="CHEBI:15378"/>
        <dbReference type="ChEBI" id="CHEBI:24646"/>
        <dbReference type="ChEBI" id="CHEBI:57540"/>
        <dbReference type="ChEBI" id="CHEBI:57945"/>
        <dbReference type="ChEBI" id="CHEBI:132124"/>
        <dbReference type="EC" id="1.6.5.9"/>
    </reaction>
</comment>
<dbReference type="AlphaFoldDB" id="A0A2P6TMW9"/>
<keyword evidence="15" id="KW-1185">Reference proteome</keyword>
<evidence type="ECO:0000259" key="12">
    <source>
        <dbReference type="Pfam" id="PF07992"/>
    </source>
</evidence>
<evidence type="ECO:0000256" key="1">
    <source>
        <dbReference type="ARBA" id="ARBA00004637"/>
    </source>
</evidence>
<keyword evidence="5" id="KW-0496">Mitochondrion</keyword>
<dbReference type="STRING" id="3076.A0A2P6TMW9"/>
<dbReference type="Pfam" id="PF22366">
    <property type="entry name" value="NDH2_C"/>
    <property type="match status" value="1"/>
</dbReference>
<dbReference type="Gene3D" id="3.50.50.100">
    <property type="match status" value="2"/>
</dbReference>
<organism evidence="14 15">
    <name type="scientific">Chlorella sorokiniana</name>
    <name type="common">Freshwater green alga</name>
    <dbReference type="NCBI Taxonomy" id="3076"/>
    <lineage>
        <taxon>Eukaryota</taxon>
        <taxon>Viridiplantae</taxon>
        <taxon>Chlorophyta</taxon>
        <taxon>core chlorophytes</taxon>
        <taxon>Trebouxiophyceae</taxon>
        <taxon>Chlorellales</taxon>
        <taxon>Chlorellaceae</taxon>
        <taxon>Chlorella clade</taxon>
        <taxon>Chlorella</taxon>
    </lineage>
</organism>
<dbReference type="OrthoDB" id="510205at2759"/>
<evidence type="ECO:0000259" key="13">
    <source>
        <dbReference type="Pfam" id="PF22366"/>
    </source>
</evidence>
<dbReference type="PANTHER" id="PTHR43706:SF47">
    <property type="entry name" value="EXTERNAL NADH-UBIQUINONE OXIDOREDUCTASE 1, MITOCHONDRIAL-RELATED"/>
    <property type="match status" value="1"/>
</dbReference>
<name>A0A2P6TMW9_CHLSO</name>
<keyword evidence="8" id="KW-0560">Oxidoreductase</keyword>
<evidence type="ECO:0000256" key="5">
    <source>
        <dbReference type="ARBA" id="ARBA00022792"/>
    </source>
</evidence>
<sequence length="957" mass="103474">MTVTPFCRVVVLGSGWGAVSFIKNLDPAAFGEGGAYELVLVSPRNYMLFTPLLPSAVGGVVSEASIVESIRNIMRGLGVYYEARAVNIDPANRTLTCVREFCEVCARRRASGAAGQHSEEDHTFQLSYDILLCSVGAVNATFGIKGVQDHCFFLKSMEDAQQLRRHVSKTLEHAALPDVTPENRRKLLSFVVVGGGPTGVEIAAELKDLVEEDVAHKLPHIEEDVSITVLDGLDTLLSSFHTEVQSYAKDLFSRNGIAVRLGAKVTAVNEDSIDLELKDATKQSLPFGTCIWAAGVGMHPLVAGLKEKLPAELQTSRRGLLVDEHLRVVGSQGTIYCLGDAAVTGATPQTALPPTAQVARQEGEYLAALFSKNKLALVEPSSDGSEEEEAADADLVPLPKRAKPFRYFHLGSLAYLGSHRGVMDLPFKTPFLKTLRGYLGAQTWRFLETYMQDRTAVMEPEAPPAPTLPAEGPTAARKTRVVVLGSGWGAVSFIKNLDPAAFGEGGGYELVLVSPRNYMLFTPLLPSAVGGVVSENSIVESIRTLMQGKGTYYEARASDIDPEKRVLTCKKEFCEVCAARKSQGGSLASHDHSEEEHTFQLSYDILLCSVGAVNATFGIKGVQDHCFFLKSMEDAQQLRRHISKALEHAALPDVTPENRRKLLSFVVVGGGPTGVEVAAELYDLVKEDVARKFPSIAEDVSITLIDGMDSLLNSYHTEIQSYAGETFRHNGIHLRLGTRVTEVREGEVLVEHKDGGRDSVPFGTCVWATGIAMHPLVALLKERLPADVQTSRRGLLVDQHLRVRGSQGTIYCLGDAAVTGDSPATALPPTAQVARQEGQYLAALLSKQRLALVEPAAAGEAATGAQAAGEGGELVPLPRATKPFGYMHLGSLAYLGDSKGAMDLPIKTPFLKTLRGYLGAQAWRTLETLLQVSPRMRWLVAHDWVRASVFGRNLSDI</sequence>
<comment type="caution">
    <text evidence="14">The sequence shown here is derived from an EMBL/GenBank/DDBJ whole genome shotgun (WGS) entry which is preliminary data.</text>
</comment>
<protein>
    <recommendedName>
        <fullName evidence="3">NADH:ubiquinone reductase (non-electrogenic)</fullName>
        <ecNumber evidence="3">1.6.5.9</ecNumber>
    </recommendedName>
</protein>
<dbReference type="InterPro" id="IPR045024">
    <property type="entry name" value="NDH-2"/>
</dbReference>
<evidence type="ECO:0000256" key="9">
    <source>
        <dbReference type="ARBA" id="ARBA00023027"/>
    </source>
</evidence>
<dbReference type="Pfam" id="PF07992">
    <property type="entry name" value="Pyr_redox_2"/>
    <property type="match status" value="2"/>
</dbReference>
<keyword evidence="5" id="KW-0999">Mitochondrion inner membrane</keyword>
<dbReference type="PANTHER" id="PTHR43706">
    <property type="entry name" value="NADH DEHYDROGENASE"/>
    <property type="match status" value="1"/>
</dbReference>
<evidence type="ECO:0000256" key="6">
    <source>
        <dbReference type="ARBA" id="ARBA00022827"/>
    </source>
</evidence>
<evidence type="ECO:0000313" key="14">
    <source>
        <dbReference type="EMBL" id="PRW45688.1"/>
    </source>
</evidence>
<evidence type="ECO:0000256" key="7">
    <source>
        <dbReference type="ARBA" id="ARBA00022946"/>
    </source>
</evidence>
<evidence type="ECO:0000256" key="4">
    <source>
        <dbReference type="ARBA" id="ARBA00022630"/>
    </source>
</evidence>
<feature type="domain" description="External alternative NADH-ubiquinone oxidoreductase-like C-terminal" evidence="13">
    <location>
        <begin position="888"/>
        <end position="953"/>
    </location>
</feature>
<feature type="domain" description="FAD/NAD(P)-binding" evidence="12">
    <location>
        <begin position="480"/>
        <end position="838"/>
    </location>
</feature>
<reference evidence="14 15" key="1">
    <citation type="journal article" date="2018" name="Plant J.">
        <title>Genome sequences of Chlorella sorokiniana UTEX 1602 and Micractinium conductrix SAG 241.80: implications to maltose excretion by a green alga.</title>
        <authorList>
            <person name="Arriola M.B."/>
            <person name="Velmurugan N."/>
            <person name="Zhang Y."/>
            <person name="Plunkett M.H."/>
            <person name="Hondzo H."/>
            <person name="Barney B.M."/>
        </authorList>
    </citation>
    <scope>NUCLEOTIDE SEQUENCE [LARGE SCALE GENOMIC DNA]</scope>
    <source>
        <strain evidence="15">UTEX 1602</strain>
    </source>
</reference>
<evidence type="ECO:0000256" key="2">
    <source>
        <dbReference type="ARBA" id="ARBA00005272"/>
    </source>
</evidence>
<dbReference type="Proteomes" id="UP000239899">
    <property type="component" value="Unassembled WGS sequence"/>
</dbReference>
<evidence type="ECO:0000256" key="8">
    <source>
        <dbReference type="ARBA" id="ARBA00023002"/>
    </source>
</evidence>
<feature type="domain" description="FAD/NAD(P)-binding" evidence="12">
    <location>
        <begin position="8"/>
        <end position="363"/>
    </location>
</feature>